<keyword evidence="5" id="KW-1185">Reference proteome</keyword>
<feature type="compositionally biased region" description="Low complexity" evidence="1">
    <location>
        <begin position="27"/>
        <end position="49"/>
    </location>
</feature>
<dbReference type="PROSITE" id="PS51257">
    <property type="entry name" value="PROKAR_LIPOPROTEIN"/>
    <property type="match status" value="1"/>
</dbReference>
<dbReference type="Pfam" id="PF13472">
    <property type="entry name" value="Lipase_GDSL_2"/>
    <property type="match status" value="1"/>
</dbReference>
<organism evidence="4 5">
    <name type="scientific">Plesiocystis pacifica SIR-1</name>
    <dbReference type="NCBI Taxonomy" id="391625"/>
    <lineage>
        <taxon>Bacteria</taxon>
        <taxon>Pseudomonadati</taxon>
        <taxon>Myxococcota</taxon>
        <taxon>Polyangia</taxon>
        <taxon>Nannocystales</taxon>
        <taxon>Nannocystaceae</taxon>
        <taxon>Plesiocystis</taxon>
    </lineage>
</organism>
<name>A6GAN4_9BACT</name>
<gene>
    <name evidence="4" type="ORF">PPSIR1_19674</name>
</gene>
<dbReference type="eggNOG" id="COG2755">
    <property type="taxonomic scope" value="Bacteria"/>
</dbReference>
<dbReference type="Proteomes" id="UP000005801">
    <property type="component" value="Unassembled WGS sequence"/>
</dbReference>
<feature type="domain" description="SGNH hydrolase-type esterase" evidence="3">
    <location>
        <begin position="281"/>
        <end position="403"/>
    </location>
</feature>
<dbReference type="InterPro" id="IPR013830">
    <property type="entry name" value="SGNH_hydro"/>
</dbReference>
<protein>
    <recommendedName>
        <fullName evidence="3">SGNH hydrolase-type esterase domain-containing protein</fullName>
    </recommendedName>
</protein>
<sequence length="448" mass="49052">MMRSRVALVLAAALAACSPAKDDPGSAPEAAPPVASAEPEAEPEPVQAEPEPEPEPAKPAYVPREGDVLTPHQAIEFPEALAPFLDALAAVDEGEQRLVRVVHMGASMIGADDLPSVLRERFQTRFGDGGAGLVLMDRYMNNYMHRWVKLEAEGWEHCYIAYKCLSDGHYGLGGTAFWSGSGATTTIRTRKHELGDEVSRFELWYLARPGGGRVELRVDEGEPVIVDTRAEAMEDRWHAIDVEQGAHSIRVRTVGHGNSRAYGVLLETDGPGVVWDQFSKLGVFTKRVLEWDAAHLAGQIRHRDPDLIVFTYGGNDLRRVANGKLTQAQYVEEYGAVVAHMRQGKPEAACLITSITDRGKSLNFDITPEHVETIVAGQREVARQAGCAFFDTYTAMGGGGSLKEWKKRSPPLAAPDLKHLNHRGRVLLGGWIYDAVIAAYVERREATG</sequence>
<evidence type="ECO:0000313" key="4">
    <source>
        <dbReference type="EMBL" id="EDM77096.1"/>
    </source>
</evidence>
<dbReference type="Gene3D" id="3.40.50.1110">
    <property type="entry name" value="SGNH hydrolase"/>
    <property type="match status" value="1"/>
</dbReference>
<evidence type="ECO:0000313" key="5">
    <source>
        <dbReference type="Proteomes" id="UP000005801"/>
    </source>
</evidence>
<reference evidence="4 5" key="1">
    <citation type="submission" date="2007-06" db="EMBL/GenBank/DDBJ databases">
        <authorList>
            <person name="Shimkets L."/>
            <person name="Ferriera S."/>
            <person name="Johnson J."/>
            <person name="Kravitz S."/>
            <person name="Beeson K."/>
            <person name="Sutton G."/>
            <person name="Rogers Y.-H."/>
            <person name="Friedman R."/>
            <person name="Frazier M."/>
            <person name="Venter J.C."/>
        </authorList>
    </citation>
    <scope>NUCLEOTIDE SEQUENCE [LARGE SCALE GENOMIC DNA]</scope>
    <source>
        <strain evidence="4 5">SIR-1</strain>
    </source>
</reference>
<keyword evidence="2" id="KW-0732">Signal</keyword>
<evidence type="ECO:0000259" key="3">
    <source>
        <dbReference type="Pfam" id="PF13472"/>
    </source>
</evidence>
<feature type="region of interest" description="Disordered" evidence="1">
    <location>
        <begin position="18"/>
        <end position="64"/>
    </location>
</feature>
<dbReference type="Gene3D" id="2.60.120.1360">
    <property type="match status" value="1"/>
</dbReference>
<dbReference type="STRING" id="391625.PPSIR1_19674"/>
<comment type="caution">
    <text evidence="4">The sequence shown here is derived from an EMBL/GenBank/DDBJ whole genome shotgun (WGS) entry which is preliminary data.</text>
</comment>
<dbReference type="AlphaFoldDB" id="A6GAN4"/>
<dbReference type="GO" id="GO:0016788">
    <property type="term" value="F:hydrolase activity, acting on ester bonds"/>
    <property type="evidence" value="ECO:0007669"/>
    <property type="project" value="UniProtKB-ARBA"/>
</dbReference>
<evidence type="ECO:0000256" key="1">
    <source>
        <dbReference type="SAM" id="MobiDB-lite"/>
    </source>
</evidence>
<dbReference type="InterPro" id="IPR036514">
    <property type="entry name" value="SGNH_hydro_sf"/>
</dbReference>
<dbReference type="SUPFAM" id="SSF52266">
    <property type="entry name" value="SGNH hydrolase"/>
    <property type="match status" value="1"/>
</dbReference>
<accession>A6GAN4</accession>
<evidence type="ECO:0000256" key="2">
    <source>
        <dbReference type="SAM" id="SignalP"/>
    </source>
</evidence>
<proteinExistence type="predicted"/>
<feature type="signal peptide" evidence="2">
    <location>
        <begin position="1"/>
        <end position="22"/>
    </location>
</feature>
<dbReference type="EMBL" id="ABCS01000052">
    <property type="protein sequence ID" value="EDM77096.1"/>
    <property type="molecule type" value="Genomic_DNA"/>
</dbReference>
<feature type="chain" id="PRO_5002697597" description="SGNH hydrolase-type esterase domain-containing protein" evidence="2">
    <location>
        <begin position="23"/>
        <end position="448"/>
    </location>
</feature>